<name>A0A127VCL7_9SPHI</name>
<accession>A0A127VCL7</accession>
<evidence type="ECO:0000259" key="1">
    <source>
        <dbReference type="Pfam" id="PF01425"/>
    </source>
</evidence>
<reference evidence="2 3" key="1">
    <citation type="submission" date="2016-03" db="EMBL/GenBank/DDBJ databases">
        <title>Complete genome sequence of Pedobacter cryoconitis PAMC 27485.</title>
        <authorList>
            <person name="Lee J."/>
            <person name="Kim O.-S."/>
        </authorList>
    </citation>
    <scope>NUCLEOTIDE SEQUENCE [LARGE SCALE GENOMIC DNA]</scope>
    <source>
        <strain evidence="2 3">PAMC 27485</strain>
    </source>
</reference>
<dbReference type="PANTHER" id="PTHR11895:SF176">
    <property type="entry name" value="AMIDASE AMID-RELATED"/>
    <property type="match status" value="1"/>
</dbReference>
<dbReference type="RefSeq" id="WP_068399474.1">
    <property type="nucleotide sequence ID" value="NZ_CP014504.1"/>
</dbReference>
<feature type="domain" description="Amidase" evidence="1">
    <location>
        <begin position="27"/>
        <end position="457"/>
    </location>
</feature>
<evidence type="ECO:0000313" key="2">
    <source>
        <dbReference type="EMBL" id="AMP98718.1"/>
    </source>
</evidence>
<dbReference type="EMBL" id="CP014504">
    <property type="protein sequence ID" value="AMP98718.1"/>
    <property type="molecule type" value="Genomic_DNA"/>
</dbReference>
<dbReference type="AlphaFoldDB" id="A0A127VCL7"/>
<dbReference type="InterPro" id="IPR036928">
    <property type="entry name" value="AS_sf"/>
</dbReference>
<proteinExistence type="predicted"/>
<dbReference type="InterPro" id="IPR020556">
    <property type="entry name" value="Amidase_CS"/>
</dbReference>
<dbReference type="Pfam" id="PF01425">
    <property type="entry name" value="Amidase"/>
    <property type="match status" value="1"/>
</dbReference>
<dbReference type="OrthoDB" id="9811471at2"/>
<protein>
    <recommendedName>
        <fullName evidence="1">Amidase domain-containing protein</fullName>
    </recommendedName>
</protein>
<dbReference type="GO" id="GO:0003824">
    <property type="term" value="F:catalytic activity"/>
    <property type="evidence" value="ECO:0007669"/>
    <property type="project" value="InterPro"/>
</dbReference>
<dbReference type="InterPro" id="IPR000120">
    <property type="entry name" value="Amidase"/>
</dbReference>
<keyword evidence="3" id="KW-1185">Reference proteome</keyword>
<dbReference type="InterPro" id="IPR023631">
    <property type="entry name" value="Amidase_dom"/>
</dbReference>
<dbReference type="Proteomes" id="UP000071561">
    <property type="component" value="Chromosome"/>
</dbReference>
<dbReference type="PROSITE" id="PS00571">
    <property type="entry name" value="AMIDASES"/>
    <property type="match status" value="1"/>
</dbReference>
<gene>
    <name evidence="2" type="ORF">AY601_1809</name>
</gene>
<organism evidence="2 3">
    <name type="scientific">Pedobacter cryoconitis</name>
    <dbReference type="NCBI Taxonomy" id="188932"/>
    <lineage>
        <taxon>Bacteria</taxon>
        <taxon>Pseudomonadati</taxon>
        <taxon>Bacteroidota</taxon>
        <taxon>Sphingobacteriia</taxon>
        <taxon>Sphingobacteriales</taxon>
        <taxon>Sphingobacteriaceae</taxon>
        <taxon>Pedobacter</taxon>
    </lineage>
</organism>
<dbReference type="KEGG" id="pcm:AY601_1809"/>
<dbReference type="SUPFAM" id="SSF75304">
    <property type="entry name" value="Amidase signature (AS) enzymes"/>
    <property type="match status" value="1"/>
</dbReference>
<dbReference type="PANTHER" id="PTHR11895">
    <property type="entry name" value="TRANSAMIDASE"/>
    <property type="match status" value="1"/>
</dbReference>
<dbReference type="PATRIC" id="fig|188932.3.peg.1888"/>
<dbReference type="Gene3D" id="3.90.1300.10">
    <property type="entry name" value="Amidase signature (AS) domain"/>
    <property type="match status" value="1"/>
</dbReference>
<evidence type="ECO:0000313" key="3">
    <source>
        <dbReference type="Proteomes" id="UP000071561"/>
    </source>
</evidence>
<sequence>MRKNLRRCSIAELGQALRTGRLSCVALVESVLSNIKAQNPYHKAFILILEDRALKEAMKAQAELDNGLDRGPLHGIPYAVKGIFEVEGVANTAGMDYSFEHIALSDAASITLLKEAGAVLVGITNTSPLAATILGINHVFGTPHNPWKSAAYIPGGSSSGAAVAVSAGMVPFALGSDTGGSIRVPASLCGVVGFKPTKGWLSTKGVWPLAPSLDTIGLIGRTVEDVKMVYSCLHNKNTGNGSLKNDAQIHKTAQQKPVNHDIRIGCCSTIFLDDTEPEVITALEKSIKILSNLVFTEPILAALKPRVSTIEIPAIRALRKMMKETSFIASEAYPLHQRIIEDPNIDWVLNWLQSAAKHSKEDTLNIKKQYRKIAKQLSLSQYDLEILVVPATPIPATLLADCDAPTPHAQLSAIYSRNTLMANLAGWCSISVPCGLTKDGLPIGLMLCADAQNEALLISVAAAFEQASGYQSMVPSTKTYLTSGNTFQ</sequence>